<evidence type="ECO:0000256" key="3">
    <source>
        <dbReference type="RuleBase" id="RU004046"/>
    </source>
</evidence>
<dbReference type="STRING" id="990712.SAMN05216257_103354"/>
<dbReference type="Pfam" id="PF02685">
    <property type="entry name" value="Glucokinase"/>
    <property type="match status" value="1"/>
</dbReference>
<keyword evidence="1" id="KW-0808">Transferase</keyword>
<evidence type="ECO:0000256" key="2">
    <source>
        <dbReference type="ARBA" id="ARBA00022777"/>
    </source>
</evidence>
<evidence type="ECO:0000313" key="5">
    <source>
        <dbReference type="Proteomes" id="UP000199328"/>
    </source>
</evidence>
<dbReference type="GO" id="GO:0005829">
    <property type="term" value="C:cytosol"/>
    <property type="evidence" value="ECO:0007669"/>
    <property type="project" value="TreeGrafter"/>
</dbReference>
<dbReference type="InterPro" id="IPR043129">
    <property type="entry name" value="ATPase_NBD"/>
</dbReference>
<proteinExistence type="inferred from homology"/>
<evidence type="ECO:0000256" key="1">
    <source>
        <dbReference type="ARBA" id="ARBA00022679"/>
    </source>
</evidence>
<protein>
    <submittedName>
        <fullName evidence="4">Glucokinase</fullName>
    </submittedName>
</protein>
<dbReference type="SUPFAM" id="SSF53067">
    <property type="entry name" value="Actin-like ATPase domain"/>
    <property type="match status" value="1"/>
</dbReference>
<dbReference type="OrthoDB" id="9800595at2"/>
<dbReference type="Proteomes" id="UP000199328">
    <property type="component" value="Unassembled WGS sequence"/>
</dbReference>
<dbReference type="GO" id="GO:0004340">
    <property type="term" value="F:glucokinase activity"/>
    <property type="evidence" value="ECO:0007669"/>
    <property type="project" value="InterPro"/>
</dbReference>
<dbReference type="EMBL" id="FNFV01000003">
    <property type="protein sequence ID" value="SDK59118.1"/>
    <property type="molecule type" value="Genomic_DNA"/>
</dbReference>
<reference evidence="5" key="1">
    <citation type="submission" date="2016-10" db="EMBL/GenBank/DDBJ databases">
        <authorList>
            <person name="Varghese N."/>
            <person name="Submissions S."/>
        </authorList>
    </citation>
    <scope>NUCLEOTIDE SEQUENCE [LARGE SCALE GENOMIC DNA]</scope>
    <source>
        <strain evidence="5">CGMCC 1.10789</strain>
    </source>
</reference>
<dbReference type="PANTHER" id="PTHR47690:SF1">
    <property type="entry name" value="GLUCOKINASE"/>
    <property type="match status" value="1"/>
</dbReference>
<organism evidence="4 5">
    <name type="scientific">Meinhardsimonia xiamenensis</name>
    <dbReference type="NCBI Taxonomy" id="990712"/>
    <lineage>
        <taxon>Bacteria</taxon>
        <taxon>Pseudomonadati</taxon>
        <taxon>Pseudomonadota</taxon>
        <taxon>Alphaproteobacteria</taxon>
        <taxon>Rhodobacterales</taxon>
        <taxon>Paracoccaceae</taxon>
        <taxon>Meinhardsimonia</taxon>
    </lineage>
</organism>
<dbReference type="AlphaFoldDB" id="A0A1G9D5B8"/>
<evidence type="ECO:0000313" key="4">
    <source>
        <dbReference type="EMBL" id="SDK59118.1"/>
    </source>
</evidence>
<dbReference type="RefSeq" id="WP_092500114.1">
    <property type="nucleotide sequence ID" value="NZ_FNFV01000003.1"/>
</dbReference>
<sequence>MPAFPPDRYSLVADIGGTNTRVALAEGERLLPETIRRYRNAEFPGLETVLTRYIEEEGGVDCAGACVAVAGPVHDGVGTLTNLDWTIDEATLARATRAEQVALLNDLQAQGWALDHIAAENIRPVVPGPARPLGRDRLVIGVGTGFNAAAVHETPAGRHVPPSEAGHANLPIRNEEELSLCRFVETAHGFPAVEDVLSGRGLERVYAWLGHREGAPREARGAEIVAAAEAGEARAERALSVFVSMLGRVAGNLALIHLPFGGIHLVGGVSRAIAPHLARHGFAEAFRDKGRFAGFMQNFAVSVIEDDFAALAGCAAYLEARRNRGGSRGLNQNG</sequence>
<dbReference type="InterPro" id="IPR050201">
    <property type="entry name" value="Bacterial_glucokinase"/>
</dbReference>
<dbReference type="GO" id="GO:0006096">
    <property type="term" value="P:glycolytic process"/>
    <property type="evidence" value="ECO:0007669"/>
    <property type="project" value="InterPro"/>
</dbReference>
<comment type="similarity">
    <text evidence="3">Belongs to the bacterial glucokinase family.</text>
</comment>
<dbReference type="GO" id="GO:0005536">
    <property type="term" value="F:D-glucose binding"/>
    <property type="evidence" value="ECO:0007669"/>
    <property type="project" value="InterPro"/>
</dbReference>
<dbReference type="Gene3D" id="3.40.367.20">
    <property type="match status" value="1"/>
</dbReference>
<dbReference type="GO" id="GO:0005524">
    <property type="term" value="F:ATP binding"/>
    <property type="evidence" value="ECO:0007669"/>
    <property type="project" value="InterPro"/>
</dbReference>
<dbReference type="PANTHER" id="PTHR47690">
    <property type="entry name" value="GLUCOKINASE"/>
    <property type="match status" value="1"/>
</dbReference>
<keyword evidence="2 4" id="KW-0418">Kinase</keyword>
<accession>A0A1G9D5B8</accession>
<dbReference type="Gene3D" id="3.30.420.40">
    <property type="match status" value="1"/>
</dbReference>
<gene>
    <name evidence="4" type="ORF">SAMN05216257_103354</name>
</gene>
<dbReference type="InterPro" id="IPR003836">
    <property type="entry name" value="Glucokinase"/>
</dbReference>
<dbReference type="CDD" id="cd24008">
    <property type="entry name" value="ASKHA_NBD_GLK"/>
    <property type="match status" value="1"/>
</dbReference>
<name>A0A1G9D5B8_9RHOB</name>
<keyword evidence="5" id="KW-1185">Reference proteome</keyword>